<dbReference type="InterPro" id="IPR008844">
    <property type="entry name" value="Spore_GerAC-like"/>
</dbReference>
<dbReference type="InterPro" id="IPR057336">
    <property type="entry name" value="GerAC_N"/>
</dbReference>
<comment type="subcellular location">
    <subcellularLocation>
        <location evidence="1">Membrane</location>
        <topology evidence="1">Lipid-anchor</topology>
    </subcellularLocation>
</comment>
<dbReference type="GO" id="GO:0016020">
    <property type="term" value="C:membrane"/>
    <property type="evidence" value="ECO:0007669"/>
    <property type="project" value="UniProtKB-SubCell"/>
</dbReference>
<dbReference type="InterPro" id="IPR038501">
    <property type="entry name" value="Spore_GerAC_C_sf"/>
</dbReference>
<dbReference type="NCBIfam" id="TIGR02887">
    <property type="entry name" value="spore_ger_x_C"/>
    <property type="match status" value="1"/>
</dbReference>
<dbReference type="InterPro" id="IPR046953">
    <property type="entry name" value="Spore_GerAC-like_C"/>
</dbReference>
<feature type="domain" description="Spore germination GerAC-like C-terminal" evidence="8">
    <location>
        <begin position="215"/>
        <end position="352"/>
    </location>
</feature>
<dbReference type="EMBL" id="RRCT01000002">
    <property type="protein sequence ID" value="RQW75718.1"/>
    <property type="molecule type" value="Genomic_DNA"/>
</dbReference>
<comment type="similarity">
    <text evidence="2">Belongs to the GerABKC lipoprotein family.</text>
</comment>
<dbReference type="AlphaFoldDB" id="A0A3N9UK40"/>
<keyword evidence="11" id="KW-1185">Reference proteome</keyword>
<comment type="caution">
    <text evidence="10">The sequence shown here is derived from an EMBL/GenBank/DDBJ whole genome shotgun (WGS) entry which is preliminary data.</text>
</comment>
<evidence type="ECO:0000259" key="8">
    <source>
        <dbReference type="Pfam" id="PF05504"/>
    </source>
</evidence>
<protein>
    <submittedName>
        <fullName evidence="10">Ger(X)C family spore germination protein</fullName>
    </submittedName>
</protein>
<gene>
    <name evidence="10" type="ORF">EBB45_03620</name>
</gene>
<keyword evidence="3" id="KW-0309">Germination</keyword>
<evidence type="ECO:0000256" key="6">
    <source>
        <dbReference type="ARBA" id="ARBA00023139"/>
    </source>
</evidence>
<dbReference type="Gene3D" id="3.30.300.210">
    <property type="entry name" value="Nutrient germinant receptor protein C, domain 3"/>
    <property type="match status" value="1"/>
</dbReference>
<feature type="domain" description="Spore germination protein N-terminal" evidence="9">
    <location>
        <begin position="21"/>
        <end position="197"/>
    </location>
</feature>
<evidence type="ECO:0000256" key="7">
    <source>
        <dbReference type="ARBA" id="ARBA00023288"/>
    </source>
</evidence>
<dbReference type="Proteomes" id="UP000274033">
    <property type="component" value="Unassembled WGS sequence"/>
</dbReference>
<evidence type="ECO:0000256" key="4">
    <source>
        <dbReference type="ARBA" id="ARBA00022729"/>
    </source>
</evidence>
<dbReference type="PROSITE" id="PS51257">
    <property type="entry name" value="PROKAR_LIPOPROTEIN"/>
    <property type="match status" value="1"/>
</dbReference>
<dbReference type="OrthoDB" id="2380468at2"/>
<evidence type="ECO:0000256" key="1">
    <source>
        <dbReference type="ARBA" id="ARBA00004635"/>
    </source>
</evidence>
<dbReference type="RefSeq" id="WP_124762742.1">
    <property type="nucleotide sequence ID" value="NZ_JAFBDY010000002.1"/>
</dbReference>
<dbReference type="GO" id="GO:0009847">
    <property type="term" value="P:spore germination"/>
    <property type="evidence" value="ECO:0007669"/>
    <property type="project" value="InterPro"/>
</dbReference>
<dbReference type="PANTHER" id="PTHR35789:SF1">
    <property type="entry name" value="SPORE GERMINATION PROTEIN B3"/>
    <property type="match status" value="1"/>
</dbReference>
<keyword evidence="5" id="KW-0472">Membrane</keyword>
<dbReference type="PANTHER" id="PTHR35789">
    <property type="entry name" value="SPORE GERMINATION PROTEIN B3"/>
    <property type="match status" value="1"/>
</dbReference>
<proteinExistence type="inferred from homology"/>
<dbReference type="Pfam" id="PF25198">
    <property type="entry name" value="Spore_GerAC_N"/>
    <property type="match status" value="1"/>
</dbReference>
<keyword evidence="7" id="KW-0449">Lipoprotein</keyword>
<evidence type="ECO:0000259" key="9">
    <source>
        <dbReference type="Pfam" id="PF25198"/>
    </source>
</evidence>
<evidence type="ECO:0000313" key="11">
    <source>
        <dbReference type="Proteomes" id="UP000274033"/>
    </source>
</evidence>
<evidence type="ECO:0000313" key="10">
    <source>
        <dbReference type="EMBL" id="RQW75718.1"/>
    </source>
</evidence>
<evidence type="ECO:0000256" key="3">
    <source>
        <dbReference type="ARBA" id="ARBA00022544"/>
    </source>
</evidence>
<keyword evidence="4" id="KW-0732">Signal</keyword>
<name>A0A3N9UK40_9BACI</name>
<reference evidence="10 11" key="1">
    <citation type="journal article" date="2013" name="J. Microbiol.">
        <title>Lysinibacillus chungkukjangi sp. nov., isolated from Chungkukjang, Korean fermented soybean food.</title>
        <authorList>
            <person name="Kim S.J."/>
            <person name="Jang Y.H."/>
            <person name="Hamada M."/>
            <person name="Ahn J.H."/>
            <person name="Weon H.Y."/>
            <person name="Suzuki K."/>
            <person name="Whang K.S."/>
            <person name="Kwon S.W."/>
        </authorList>
    </citation>
    <scope>NUCLEOTIDE SEQUENCE [LARGE SCALE GENOMIC DNA]</scope>
    <source>
        <strain evidence="10 11">MCCC 1A12701</strain>
    </source>
</reference>
<evidence type="ECO:0000256" key="5">
    <source>
        <dbReference type="ARBA" id="ARBA00023136"/>
    </source>
</evidence>
<evidence type="ECO:0000256" key="2">
    <source>
        <dbReference type="ARBA" id="ARBA00007886"/>
    </source>
</evidence>
<dbReference type="Pfam" id="PF05504">
    <property type="entry name" value="Spore_GerAC"/>
    <property type="match status" value="1"/>
</dbReference>
<keyword evidence="6" id="KW-0564">Palmitate</keyword>
<organism evidence="10 11">
    <name type="scientific">Lysinibacillus composti</name>
    <dbReference type="NCBI Taxonomy" id="720633"/>
    <lineage>
        <taxon>Bacteria</taxon>
        <taxon>Bacillati</taxon>
        <taxon>Bacillota</taxon>
        <taxon>Bacilli</taxon>
        <taxon>Bacillales</taxon>
        <taxon>Bacillaceae</taxon>
        <taxon>Lysinibacillus</taxon>
    </lineage>
</organism>
<sequence>MKKNKLIYLLIFTIFISGCWDSKQPERMYYAFGMGIDYNEGKYEVYVQLISFANVAKSEQVNQDVRQSEIGYGTGKDIHEAVFNLYNSVDSEIYWGHFSFILLSENAMKNGHLNSVIDTFTRITEIRYNSWIYATDGDLRELLLTTPQLERAITLTKLGDPLNTFEQDSYIELTSIRKVITRLQEPSYNANIPYVKLTKKWETTQGPDSITEFDGFAVVTPSEFKGFIKGDQANGLQWLSKKTIRTNITTNINIDSEENDYISVSLRHISTKIKPIINGNNVKFDIIVKASGKVDDLQGNITKREIKKVIAKQVKKEINETYKAGLELDVDVYRLSEKLYRKNVKLWKQLNQDGKIPLNEDSIQIHFTLEKISSGRKELEETITK</sequence>
<accession>A0A3N9UK40</accession>